<reference evidence="2 3" key="1">
    <citation type="journal article" date="2009" name="Stand. Genomic Sci.">
        <title>Complete genome sequence of Saccharomonospora viridis type strain (P101).</title>
        <authorList>
            <person name="Pati A."/>
            <person name="Sikorski J."/>
            <person name="Nolan M."/>
            <person name="Lapidus A."/>
            <person name="Copeland A."/>
            <person name="Glavina Del Rio T."/>
            <person name="Lucas S."/>
            <person name="Chen F."/>
            <person name="Tice H."/>
            <person name="Pitluck S."/>
            <person name="Cheng J.F."/>
            <person name="Chertkov O."/>
            <person name="Brettin T."/>
            <person name="Han C."/>
            <person name="Detter J.C."/>
            <person name="Kuske C."/>
            <person name="Bruce D."/>
            <person name="Goodwin L."/>
            <person name="Chain P."/>
            <person name="D'haeseleer P."/>
            <person name="Chen A."/>
            <person name="Palaniappan K."/>
            <person name="Ivanova N."/>
            <person name="Mavromatis K."/>
            <person name="Mikhailova N."/>
            <person name="Rohde M."/>
            <person name="Tindall B.J."/>
            <person name="Goker M."/>
            <person name="Bristow J."/>
            <person name="Eisen J.A."/>
            <person name="Markowitz V."/>
            <person name="Hugenholtz P."/>
            <person name="Kyrpides N.C."/>
            <person name="Klenk H.P."/>
        </authorList>
    </citation>
    <scope>NUCLEOTIDE SEQUENCE [LARGE SCALE GENOMIC DNA]</scope>
    <source>
        <strain evidence="3">ATCC 15386 / DSM 43017 / JCM 3036 / NBRC 12207 / P101</strain>
    </source>
</reference>
<name>C7MU72_SACVD</name>
<dbReference type="InterPro" id="IPR016024">
    <property type="entry name" value="ARM-type_fold"/>
</dbReference>
<dbReference type="Proteomes" id="UP000000841">
    <property type="component" value="Chromosome"/>
</dbReference>
<sequence>MREPMHNYDIDAFGMLDTPEPAQPPTPSEPTSEDEVVGASTPNPEGEYVPPTPPRQGEAAQRSSTNWVQGDNNNVAGGDINTEIGKAEINVFGSEIVQEFARARKRERAGRGIQDPEALQRLADKYVAPDKLLESSEGGEEPAFQILKNRRILLLWAKERAGGQFAAACRLGYELSEHARQEGIPPLIVREELVDSDLDLKPGKLLVENEPATVILDYRDAGEEEFQAVRRNLGDLGRQLPHYRSYLIVILPHGQERRFEENFPGRVHELGKPSSIAVLERHIGPEDLSGIQDDSAIMGKLEVLWPPAIARVADLVRERLTTGVDPVDIVRAALDDETVGRSDKLRAVIEEKQQDKDAEWLSLLLSSAVLEGASPQHIAAASDVLMKHNKINAVDEAVPILRATPFARLRRLEGEGWFDLGQRKLIPSGVGGEVVRHFWREHPDLQKPMRNWLIELPEKLCALEQEELERLADRAAELAAEGGAGLALNLAENWAKTKTGQESNGQRTSTAPADRARRSIAVRLLTTAAMDSALGRQVRNQLWRWSRDGSADLKLLTAEVCAGIGVAFPRNALTRLKHLANSDNETVREAVLRALRQLGDELGVPRFLRYLTEWFDKASPSRLAILTTAVSQVFAEQSTPVETAAAELFWRHAVTGMLPDDLRVMMSSWLHATARMDPDDRSSMLEPLVRATGRETRYIAYMQYASKPQLAALDVDYFPDEAIAEVTQQLWTRLDEIDPLWTEG</sequence>
<evidence type="ECO:0000256" key="1">
    <source>
        <dbReference type="SAM" id="MobiDB-lite"/>
    </source>
</evidence>
<dbReference type="EMBL" id="CP001683">
    <property type="protein sequence ID" value="ACU96851.1"/>
    <property type="molecule type" value="Genomic_DNA"/>
</dbReference>
<accession>C7MU72</accession>
<feature type="compositionally biased region" description="Polar residues" evidence="1">
    <location>
        <begin position="61"/>
        <end position="73"/>
    </location>
</feature>
<organism evidence="2 3">
    <name type="scientific">Saccharomonospora viridis (strain ATCC 15386 / DSM 43017 / JCM 3036 / CCUG 5913 / NBRC 12207 / NCIMB 9602 / P101)</name>
    <name type="common">Thermoactinomyces viridis</name>
    <dbReference type="NCBI Taxonomy" id="471857"/>
    <lineage>
        <taxon>Bacteria</taxon>
        <taxon>Bacillati</taxon>
        <taxon>Actinomycetota</taxon>
        <taxon>Actinomycetes</taxon>
        <taxon>Pseudonocardiales</taxon>
        <taxon>Pseudonocardiaceae</taxon>
        <taxon>Saccharomonospora</taxon>
    </lineage>
</organism>
<dbReference type="KEGG" id="svi:Svir_18280"/>
<keyword evidence="3" id="KW-1185">Reference proteome</keyword>
<dbReference type="InterPro" id="IPR011989">
    <property type="entry name" value="ARM-like"/>
</dbReference>
<evidence type="ECO:0000313" key="2">
    <source>
        <dbReference type="EMBL" id="ACU96851.1"/>
    </source>
</evidence>
<evidence type="ECO:0000313" key="3">
    <source>
        <dbReference type="Proteomes" id="UP000000841"/>
    </source>
</evidence>
<feature type="region of interest" description="Disordered" evidence="1">
    <location>
        <begin position="1"/>
        <end position="73"/>
    </location>
</feature>
<gene>
    <name evidence="2" type="ordered locus">Svir_18280</name>
</gene>
<proteinExistence type="predicted"/>
<dbReference type="eggNOG" id="ENOG50349D1">
    <property type="taxonomic scope" value="Bacteria"/>
</dbReference>
<dbReference type="Gene3D" id="1.25.10.10">
    <property type="entry name" value="Leucine-rich Repeat Variant"/>
    <property type="match status" value="1"/>
</dbReference>
<dbReference type="SUPFAM" id="SSF48371">
    <property type="entry name" value="ARM repeat"/>
    <property type="match status" value="1"/>
</dbReference>
<dbReference type="AlphaFoldDB" id="C7MU72"/>
<dbReference type="STRING" id="471857.Svir_18280"/>
<protein>
    <recommendedName>
        <fullName evidence="4">HEAT repeat-containing protein</fullName>
    </recommendedName>
</protein>
<evidence type="ECO:0008006" key="4">
    <source>
        <dbReference type="Google" id="ProtNLM"/>
    </source>
</evidence>
<dbReference type="HOGENOM" id="CLU_376789_0_0_11"/>